<dbReference type="GO" id="GO:0004065">
    <property type="term" value="F:arylsulfatase activity"/>
    <property type="evidence" value="ECO:0007669"/>
    <property type="project" value="TreeGrafter"/>
</dbReference>
<protein>
    <recommendedName>
        <fullName evidence="10">Sulfatase N-terminal domain-containing protein</fullName>
    </recommendedName>
</protein>
<dbReference type="InterPro" id="IPR017850">
    <property type="entry name" value="Alkaline_phosphatase_core_sf"/>
</dbReference>
<keyword evidence="4" id="KW-0106">Calcium</keyword>
<reference evidence="8 9" key="1">
    <citation type="journal article" date="2021" name="Sci. Rep.">
        <title>The genome of the diatom Chaetoceros tenuissimus carries an ancient integrated fragment of an extant virus.</title>
        <authorList>
            <person name="Hongo Y."/>
            <person name="Kimura K."/>
            <person name="Takaki Y."/>
            <person name="Yoshida Y."/>
            <person name="Baba S."/>
            <person name="Kobayashi G."/>
            <person name="Nagasaki K."/>
            <person name="Hano T."/>
            <person name="Tomaru Y."/>
        </authorList>
    </citation>
    <scope>NUCLEOTIDE SEQUENCE [LARGE SCALE GENOMIC DNA]</scope>
    <source>
        <strain evidence="8 9">NIES-3715</strain>
    </source>
</reference>
<feature type="domain" description="Sulfatase N-terminal" evidence="6">
    <location>
        <begin position="328"/>
        <end position="709"/>
    </location>
</feature>
<evidence type="ECO:0000256" key="1">
    <source>
        <dbReference type="ARBA" id="ARBA00008779"/>
    </source>
</evidence>
<dbReference type="PROSITE" id="PS00523">
    <property type="entry name" value="SULFATASE_1"/>
    <property type="match status" value="1"/>
</dbReference>
<evidence type="ECO:0000259" key="7">
    <source>
        <dbReference type="Pfam" id="PF01549"/>
    </source>
</evidence>
<evidence type="ECO:0000256" key="3">
    <source>
        <dbReference type="ARBA" id="ARBA00022801"/>
    </source>
</evidence>
<evidence type="ECO:0000256" key="2">
    <source>
        <dbReference type="ARBA" id="ARBA00022723"/>
    </source>
</evidence>
<keyword evidence="3" id="KW-0378">Hydrolase</keyword>
<dbReference type="GO" id="GO:0046872">
    <property type="term" value="F:metal ion binding"/>
    <property type="evidence" value="ECO:0007669"/>
    <property type="project" value="UniProtKB-KW"/>
</dbReference>
<sequence>MNHFVVGIFASAFLLSVVYGQESPANGDCALETSISCIIEDDRPAFAAFKGKDCDMLERIQKDASPSKYAGGRVNEQGLPILITTWTYQVCNTGSKSIKFRHFMKKHGIFFKNTRQKWSKITIFDSNQKQFAKGVLNPGACVSAISNKGLDASRREYETRLDIKAQMKPSKNGNQEKLPRCSSITTNIMRFRYTDDCKVEASVSCSLQSGKENVPCNGNIIRGKEGQCKNIPVSYEYQVCNDDSISIEPKPFKSTAKVGDDLLGRVKMAIAPEQCWSRVVQDTINNCDSEPKHLLMDFESKDDETCFAKSSMVVQTAESKEAVGPSNPNLIVIMTDEHNMRTISAYRSLLLKTHKKSDVDVWGDDVFLPTKNIDRIADEGAIFSNFYTVAPLCTPSRSSFMTGMYPQFTGADYNHKPMDTNVTTFSQILRDEKGYQTAYMGKWHLDGERKPGWGDDDGNRDFGWSDSKYRFNRGHWKYFSEYGSNVTTAYESVDEWMNNDPNPIKDDKETYATDFLSKKAINFIKEKAVNNEHFALFLSIPDPHSPMENRKYFSTLFKDQHFKVPETTIAHMEMNPAPLSVAGEYIVGEYTQYDIDNITQAVSEYEESYYWQNYMQQYYGMVKCVDKNIGKILDTLEEAGISDDTYVVFTSDHGDLLGEHGRMNKGMPYEMSAGIPFMIKGPKIKQNKTVHTAVSSIDFTPTILSLMNVDPNNGANFQGEDVSADLTSDQIISRTDRIIISADTGNRPTWVMAMHSTGYKLVVSANGHPFLFDLNRDYNELVNYIDSDDHQEIKKELQVALYDTIVNYNIPMMKVTDDLFFDTPACNNSADVLIRNGGGKILCRDLSSKQLCRNSKSVANHCQDFCKTCTCEDSNGLIFIDGFLGTCSEVADKCSTSQKVRNFCRKSCGRC</sequence>
<dbReference type="Pfam" id="PF01549">
    <property type="entry name" value="ShK"/>
    <property type="match status" value="1"/>
</dbReference>
<feature type="domain" description="ShKT" evidence="7">
    <location>
        <begin position="871"/>
        <end position="911"/>
    </location>
</feature>
<dbReference type="SUPFAM" id="SSF53649">
    <property type="entry name" value="Alkaline phosphatase-like"/>
    <property type="match status" value="1"/>
</dbReference>
<accession>A0AAD3CRV3</accession>
<dbReference type="PANTHER" id="PTHR42693">
    <property type="entry name" value="ARYLSULFATASE FAMILY MEMBER"/>
    <property type="match status" value="1"/>
</dbReference>
<evidence type="ECO:0000256" key="4">
    <source>
        <dbReference type="ARBA" id="ARBA00022837"/>
    </source>
</evidence>
<name>A0AAD3CRV3_9STRA</name>
<keyword evidence="9" id="KW-1185">Reference proteome</keyword>
<evidence type="ECO:0008006" key="10">
    <source>
        <dbReference type="Google" id="ProtNLM"/>
    </source>
</evidence>
<evidence type="ECO:0000256" key="5">
    <source>
        <dbReference type="SAM" id="SignalP"/>
    </source>
</evidence>
<dbReference type="InterPro" id="IPR003582">
    <property type="entry name" value="ShKT_dom"/>
</dbReference>
<feature type="signal peptide" evidence="5">
    <location>
        <begin position="1"/>
        <end position="20"/>
    </location>
</feature>
<dbReference type="Gene3D" id="3.40.720.10">
    <property type="entry name" value="Alkaline Phosphatase, subunit A"/>
    <property type="match status" value="1"/>
</dbReference>
<dbReference type="InterPro" id="IPR050738">
    <property type="entry name" value="Sulfatase"/>
</dbReference>
<dbReference type="InterPro" id="IPR024607">
    <property type="entry name" value="Sulfatase_CS"/>
</dbReference>
<dbReference type="PANTHER" id="PTHR42693:SF53">
    <property type="entry name" value="ENDO-4-O-SULFATASE"/>
    <property type="match status" value="1"/>
</dbReference>
<keyword evidence="5" id="KW-0732">Signal</keyword>
<keyword evidence="2" id="KW-0479">Metal-binding</keyword>
<evidence type="ECO:0000313" key="8">
    <source>
        <dbReference type="EMBL" id="GFH50046.1"/>
    </source>
</evidence>
<dbReference type="Pfam" id="PF00884">
    <property type="entry name" value="Sulfatase"/>
    <property type="match status" value="1"/>
</dbReference>
<dbReference type="InterPro" id="IPR000917">
    <property type="entry name" value="Sulfatase_N"/>
</dbReference>
<comment type="caution">
    <text evidence="8">The sequence shown here is derived from an EMBL/GenBank/DDBJ whole genome shotgun (WGS) entry which is preliminary data.</text>
</comment>
<dbReference type="AlphaFoldDB" id="A0AAD3CRV3"/>
<comment type="similarity">
    <text evidence="1">Belongs to the sulfatase family.</text>
</comment>
<feature type="chain" id="PRO_5042116473" description="Sulfatase N-terminal domain-containing protein" evidence="5">
    <location>
        <begin position="21"/>
        <end position="911"/>
    </location>
</feature>
<organism evidence="8 9">
    <name type="scientific">Chaetoceros tenuissimus</name>
    <dbReference type="NCBI Taxonomy" id="426638"/>
    <lineage>
        <taxon>Eukaryota</taxon>
        <taxon>Sar</taxon>
        <taxon>Stramenopiles</taxon>
        <taxon>Ochrophyta</taxon>
        <taxon>Bacillariophyta</taxon>
        <taxon>Coscinodiscophyceae</taxon>
        <taxon>Chaetocerotophycidae</taxon>
        <taxon>Chaetocerotales</taxon>
        <taxon>Chaetocerotaceae</taxon>
        <taxon>Chaetoceros</taxon>
    </lineage>
</organism>
<dbReference type="Proteomes" id="UP001054902">
    <property type="component" value="Unassembled WGS sequence"/>
</dbReference>
<gene>
    <name evidence="8" type="ORF">CTEN210_06522</name>
</gene>
<evidence type="ECO:0000259" key="6">
    <source>
        <dbReference type="Pfam" id="PF00884"/>
    </source>
</evidence>
<evidence type="ECO:0000313" key="9">
    <source>
        <dbReference type="Proteomes" id="UP001054902"/>
    </source>
</evidence>
<proteinExistence type="inferred from homology"/>
<dbReference type="EMBL" id="BLLK01000038">
    <property type="protein sequence ID" value="GFH50046.1"/>
    <property type="molecule type" value="Genomic_DNA"/>
</dbReference>